<dbReference type="EC" id="3.2.1.22" evidence="4"/>
<dbReference type="PANTHER" id="PTHR43053:SF3">
    <property type="entry name" value="ALPHA-GALACTOSIDASE C-RELATED"/>
    <property type="match status" value="1"/>
</dbReference>
<dbReference type="InterPro" id="IPR050985">
    <property type="entry name" value="Alpha-glycosidase_related"/>
</dbReference>
<dbReference type="PANTHER" id="PTHR43053">
    <property type="entry name" value="GLYCOSIDASE FAMILY 31"/>
    <property type="match status" value="1"/>
</dbReference>
<evidence type="ECO:0000313" key="4">
    <source>
        <dbReference type="EMBL" id="MDR7341230.1"/>
    </source>
</evidence>
<evidence type="ECO:0000256" key="2">
    <source>
        <dbReference type="ARBA" id="ARBA00023295"/>
    </source>
</evidence>
<dbReference type="Pfam" id="PF02065">
    <property type="entry name" value="Melibiase"/>
    <property type="match status" value="1"/>
</dbReference>
<dbReference type="Gene3D" id="2.70.98.60">
    <property type="entry name" value="alpha-galactosidase from lactobacil brevis"/>
    <property type="match status" value="1"/>
</dbReference>
<organism evidence="3 5">
    <name type="scientific">Glycomyces lechevalierae</name>
    <dbReference type="NCBI Taxonomy" id="256034"/>
    <lineage>
        <taxon>Bacteria</taxon>
        <taxon>Bacillati</taxon>
        <taxon>Actinomycetota</taxon>
        <taxon>Actinomycetes</taxon>
        <taxon>Glycomycetales</taxon>
        <taxon>Glycomycetaceae</taxon>
        <taxon>Glycomyces</taxon>
    </lineage>
</organism>
<dbReference type="InterPro" id="IPR038417">
    <property type="entry name" value="Alpga-gal_N_sf"/>
</dbReference>
<dbReference type="GO" id="GO:0004557">
    <property type="term" value="F:alpha-galactosidase activity"/>
    <property type="evidence" value="ECO:0007669"/>
    <property type="project" value="UniProtKB-EC"/>
</dbReference>
<dbReference type="EMBL" id="JAPZVQ010000001">
    <property type="protein sequence ID" value="MDA1383777.1"/>
    <property type="molecule type" value="Genomic_DNA"/>
</dbReference>
<keyword evidence="6" id="KW-1185">Reference proteome</keyword>
<dbReference type="InterPro" id="IPR013785">
    <property type="entry name" value="Aldolase_TIM"/>
</dbReference>
<dbReference type="GO" id="GO:0016052">
    <property type="term" value="P:carbohydrate catabolic process"/>
    <property type="evidence" value="ECO:0007669"/>
    <property type="project" value="InterPro"/>
</dbReference>
<dbReference type="Proteomes" id="UP001145799">
    <property type="component" value="Unassembled WGS sequence"/>
</dbReference>
<proteinExistence type="predicted"/>
<reference evidence="3" key="1">
    <citation type="submission" date="2022-12" db="EMBL/GenBank/DDBJ databases">
        <title>Gycomyces niveus sp.nov., a novel actinomycete isolated from soil in Shouguang.</title>
        <authorList>
            <person name="Yang X."/>
        </authorList>
    </citation>
    <scope>NUCLEOTIDE SEQUENCE</scope>
    <source>
        <strain evidence="3">DSM 44724</strain>
    </source>
</reference>
<evidence type="ECO:0000256" key="1">
    <source>
        <dbReference type="ARBA" id="ARBA00022801"/>
    </source>
</evidence>
<dbReference type="EMBL" id="JAVDYD010000001">
    <property type="protein sequence ID" value="MDR7341230.1"/>
    <property type="molecule type" value="Genomic_DNA"/>
</dbReference>
<dbReference type="AlphaFoldDB" id="A0A9X3SUM4"/>
<dbReference type="SUPFAM" id="SSF51445">
    <property type="entry name" value="(Trans)glycosidases"/>
    <property type="match status" value="1"/>
</dbReference>
<dbReference type="RefSeq" id="WP_270120025.1">
    <property type="nucleotide sequence ID" value="NZ_BAAAOM010000001.1"/>
</dbReference>
<accession>A0A9X3SUM4</accession>
<evidence type="ECO:0000313" key="6">
    <source>
        <dbReference type="Proteomes" id="UP001183604"/>
    </source>
</evidence>
<gene>
    <name evidence="4" type="ORF">J2S69_004949</name>
    <name evidence="3" type="ORF">O2L01_02175</name>
</gene>
<dbReference type="CDD" id="cd14791">
    <property type="entry name" value="GH36"/>
    <property type="match status" value="1"/>
</dbReference>
<keyword evidence="1 4" id="KW-0378">Hydrolase</keyword>
<comment type="caution">
    <text evidence="3">The sequence shown here is derived from an EMBL/GenBank/DDBJ whole genome shotgun (WGS) entry which is preliminary data.</text>
</comment>
<keyword evidence="2 4" id="KW-0326">Glycosidase</keyword>
<sequence length="696" mass="76029">MAEQFSWGSGRLEFAFAWDADSPVRVVGLTRGGTAIPVHAVPLVEITTAGTGNSPGADRISHTQLGLALRYASHTEARDGAVRTLAIRQTAPGVEAVITLELFDAAESAVRSRVEVRATEDQTLVLRSVASWNAGFTRPGTVDEDNLAGWHRVQGVSDWFGEGRWSRTPLRGIDFPRLSTQFAHSTHDPRGYYSITSDGTWSTGRHLPVAGLEADDLAFAWQIEHNGAWRWELGEDLHGGYFALSGPTDMDSSWTRVLRPGEAFASVPATVALGRDFTEAIAALTDFRRAARRPHPDNAAMPVVFNDYMNTLLGDPTTEKLLPLITTAAEVGAEIFCIDAGWYDDGGDWWPSVGEWQPSTTRFPGGLGEVIDAIRDAGMVPGLWVEPEVVGVLSPMAHKLPDEAFLQRHGQRLVEHHRYHLDLRHPAAIAHLDGVVDRLVNDFGVGFFKFDYNVNPGPGTDLDADSVGDGLLGHNRAHLAWLDGVLDRHPGLVIENCSSGAMRMDFAVLSRLAMQSTSDQQEFTKYPPIAAAAPISLLPEQAASWAYPQPEMNAEEVAFCLVTGLLGRFYVSGHLNRMTPEQRATVAEAVATAKTLRGDIASGHPYWPNGLPDWTQPWVALGLRGPSDDLLSVWRRGEPASTELRLPHLAGRDLTVTTVFPTGLPEWKTDWDKQTGTLTVQAGDAETAARTLRLRY</sequence>
<evidence type="ECO:0000313" key="3">
    <source>
        <dbReference type="EMBL" id="MDA1383777.1"/>
    </source>
</evidence>
<reference evidence="4 6" key="2">
    <citation type="submission" date="2023-07" db="EMBL/GenBank/DDBJ databases">
        <title>Sequencing the genomes of 1000 actinobacteria strains.</title>
        <authorList>
            <person name="Klenk H.-P."/>
        </authorList>
    </citation>
    <scope>NUCLEOTIDE SEQUENCE [LARGE SCALE GENOMIC DNA]</scope>
    <source>
        <strain evidence="4 6">DSM 44724</strain>
    </source>
</reference>
<dbReference type="PRINTS" id="PR00743">
    <property type="entry name" value="GLHYDRLASE36"/>
</dbReference>
<name>A0A9X3SUM4_9ACTN</name>
<dbReference type="Proteomes" id="UP001183604">
    <property type="component" value="Unassembled WGS sequence"/>
</dbReference>
<dbReference type="InterPro" id="IPR017853">
    <property type="entry name" value="GH"/>
</dbReference>
<protein>
    <submittedName>
        <fullName evidence="3">Alpha-galactosidase</fullName>
        <ecNumber evidence="4">3.2.1.22</ecNumber>
    </submittedName>
</protein>
<dbReference type="InterPro" id="IPR002252">
    <property type="entry name" value="Glyco_hydro_36"/>
</dbReference>
<evidence type="ECO:0000313" key="5">
    <source>
        <dbReference type="Proteomes" id="UP001145799"/>
    </source>
</evidence>
<dbReference type="Gene3D" id="3.20.20.70">
    <property type="entry name" value="Aldolase class I"/>
    <property type="match status" value="1"/>
</dbReference>